<evidence type="ECO:0000259" key="1">
    <source>
        <dbReference type="Pfam" id="PF13192"/>
    </source>
</evidence>
<dbReference type="InterPro" id="IPR036249">
    <property type="entry name" value="Thioredoxin-like_sf"/>
</dbReference>
<protein>
    <submittedName>
        <fullName evidence="2">Thioredoxin-like protein</fullName>
    </submittedName>
</protein>
<reference evidence="2 3" key="1">
    <citation type="submission" date="2019-03" db="EMBL/GenBank/DDBJ databases">
        <title>Genomic Encyclopedia of Type Strains, Phase IV (KMG-IV): sequencing the most valuable type-strain genomes for metagenomic binning, comparative biology and taxonomic classification.</title>
        <authorList>
            <person name="Goeker M."/>
        </authorList>
    </citation>
    <scope>NUCLEOTIDE SEQUENCE [LARGE SCALE GENOMIC DNA]</scope>
    <source>
        <strain evidence="2 3">DSM 100013</strain>
    </source>
</reference>
<dbReference type="Pfam" id="PF13192">
    <property type="entry name" value="Thioredoxin_3"/>
    <property type="match status" value="1"/>
</dbReference>
<dbReference type="PANTHER" id="PTHR36450:SF1">
    <property type="entry name" value="THIOREDOXIN"/>
    <property type="match status" value="1"/>
</dbReference>
<dbReference type="InterPro" id="IPR005243">
    <property type="entry name" value="THIRX-like_proc"/>
</dbReference>
<gene>
    <name evidence="2" type="ORF">EDD79_101633</name>
</gene>
<dbReference type="InterPro" id="IPR012336">
    <property type="entry name" value="Thioredoxin-like_fold"/>
</dbReference>
<dbReference type="Proteomes" id="UP000295504">
    <property type="component" value="Unassembled WGS sequence"/>
</dbReference>
<dbReference type="SUPFAM" id="SSF52833">
    <property type="entry name" value="Thioredoxin-like"/>
    <property type="match status" value="1"/>
</dbReference>
<dbReference type="RefSeq" id="WP_132848443.1">
    <property type="nucleotide sequence ID" value="NZ_CP058648.1"/>
</dbReference>
<keyword evidence="3" id="KW-1185">Reference proteome</keyword>
<evidence type="ECO:0000313" key="2">
    <source>
        <dbReference type="EMBL" id="TCQ02387.1"/>
    </source>
</evidence>
<feature type="domain" description="Thioredoxin-like fold" evidence="1">
    <location>
        <begin position="1"/>
        <end position="75"/>
    </location>
</feature>
<dbReference type="AlphaFoldDB" id="A0A4R2TJ39"/>
<evidence type="ECO:0000313" key="3">
    <source>
        <dbReference type="Proteomes" id="UP000295504"/>
    </source>
</evidence>
<name>A0A4R2TJ39_9FIRM</name>
<organism evidence="2 3">
    <name type="scientific">Serpentinicella alkaliphila</name>
    <dbReference type="NCBI Taxonomy" id="1734049"/>
    <lineage>
        <taxon>Bacteria</taxon>
        <taxon>Bacillati</taxon>
        <taxon>Bacillota</taxon>
        <taxon>Clostridia</taxon>
        <taxon>Peptostreptococcales</taxon>
        <taxon>Natronincolaceae</taxon>
        <taxon>Serpentinicella</taxon>
    </lineage>
</organism>
<dbReference type="Gene3D" id="3.40.30.10">
    <property type="entry name" value="Glutaredoxin"/>
    <property type="match status" value="1"/>
</dbReference>
<proteinExistence type="predicted"/>
<dbReference type="PANTHER" id="PTHR36450">
    <property type="entry name" value="THIOREDOXIN"/>
    <property type="match status" value="1"/>
</dbReference>
<dbReference type="EMBL" id="SLYC01000016">
    <property type="protein sequence ID" value="TCQ02387.1"/>
    <property type="molecule type" value="Genomic_DNA"/>
</dbReference>
<accession>A0A4R2TJ39</accession>
<dbReference type="OrthoDB" id="9800630at2"/>
<sequence length="82" mass="9249">MNIKIFEVVCCKGGKLENILIRALEELQIKVDFEVINDIQSILNEGILSPPTLKINNKIYISGRLPSVEQVKEAILKAKEEI</sequence>
<comment type="caution">
    <text evidence="2">The sequence shown here is derived from an EMBL/GenBank/DDBJ whole genome shotgun (WGS) entry which is preliminary data.</text>
</comment>